<dbReference type="STRING" id="1121869.SAMN03084138_01289"/>
<sequence>MLPMPWKETCKADKKVSLVGDWLSGNYTKTMLSRRYGVSRPTVDKWLNRYIDLGVDGLVERSRRPLTCSHQTDPKVIEAILNVKQEHVHWGPKKINDRLASLYPEQRWPADSTTGAILKNAGLVKPRKHKPRVSPYPHPLTSSTYSCDVWNIDFKGDKALGNGKRCYPLTVTDDFSRYLLACEGLESTALASTQVVLEKLFEEHGLPNVIKSDNGTPFASRSIGGLSRLSIWLIKLGIVPERIDKGCPTQNARHERMHRVLKAETMSPMSHSFKAQQKRFDEFRFNYNELRSHEGLNRKTPKSVYRQSPVRYSDRELRIFYADDTEIRSVKHSGEIKWKGKYVYVGQLLACEKIALKRCGEKRWELYFGFFLLGYLNEDKMVVERIKART</sequence>
<evidence type="ECO:0000313" key="2">
    <source>
        <dbReference type="EMBL" id="SFP07858.1"/>
    </source>
</evidence>
<name>A0A1I5ME13_9GAMM</name>
<dbReference type="Gene3D" id="3.30.420.10">
    <property type="entry name" value="Ribonuclease H-like superfamily/Ribonuclease H"/>
    <property type="match status" value="1"/>
</dbReference>
<reference evidence="2 3" key="1">
    <citation type="submission" date="2016-10" db="EMBL/GenBank/DDBJ databases">
        <authorList>
            <person name="de Groot N.N."/>
        </authorList>
    </citation>
    <scope>NUCLEOTIDE SEQUENCE [LARGE SCALE GENOMIC DNA]</scope>
    <source>
        <strain evidence="2 3">DSM 15893</strain>
    </source>
</reference>
<evidence type="ECO:0000259" key="1">
    <source>
        <dbReference type="PROSITE" id="PS50994"/>
    </source>
</evidence>
<evidence type="ECO:0000313" key="3">
    <source>
        <dbReference type="Proteomes" id="UP000182692"/>
    </source>
</evidence>
<dbReference type="Pfam" id="PF13565">
    <property type="entry name" value="HTH_32"/>
    <property type="match status" value="1"/>
</dbReference>
<dbReference type="PANTHER" id="PTHR47515">
    <property type="entry name" value="LOW CALCIUM RESPONSE LOCUS PROTEIN T"/>
    <property type="match status" value="1"/>
</dbReference>
<dbReference type="InterPro" id="IPR036388">
    <property type="entry name" value="WH-like_DNA-bd_sf"/>
</dbReference>
<feature type="domain" description="Integrase catalytic" evidence="1">
    <location>
        <begin position="133"/>
        <end position="309"/>
    </location>
</feature>
<protein>
    <submittedName>
        <fullName evidence="2">Transposase InsO and inactivated derivatives</fullName>
    </submittedName>
</protein>
<dbReference type="Pfam" id="PF00665">
    <property type="entry name" value="rve"/>
    <property type="match status" value="1"/>
</dbReference>
<proteinExistence type="predicted"/>
<accession>A0A1I5ME13</accession>
<dbReference type="Gene3D" id="1.10.10.10">
    <property type="entry name" value="Winged helix-like DNA-binding domain superfamily/Winged helix DNA-binding domain"/>
    <property type="match status" value="1"/>
</dbReference>
<dbReference type="GO" id="GO:0003676">
    <property type="term" value="F:nucleic acid binding"/>
    <property type="evidence" value="ECO:0007669"/>
    <property type="project" value="InterPro"/>
</dbReference>
<dbReference type="PANTHER" id="PTHR47515:SF2">
    <property type="entry name" value="INTEGRASE CORE DOMAIN PROTEIN"/>
    <property type="match status" value="1"/>
</dbReference>
<gene>
    <name evidence="2" type="ORF">SAMN03084138_01289</name>
</gene>
<dbReference type="SUPFAM" id="SSF46689">
    <property type="entry name" value="Homeodomain-like"/>
    <property type="match status" value="1"/>
</dbReference>
<dbReference type="SUPFAM" id="SSF53098">
    <property type="entry name" value="Ribonuclease H-like"/>
    <property type="match status" value="1"/>
</dbReference>
<dbReference type="InterPro" id="IPR009057">
    <property type="entry name" value="Homeodomain-like_sf"/>
</dbReference>
<dbReference type="EMBL" id="FOWR01000007">
    <property type="protein sequence ID" value="SFP07858.1"/>
    <property type="molecule type" value="Genomic_DNA"/>
</dbReference>
<dbReference type="InterPro" id="IPR012337">
    <property type="entry name" value="RNaseH-like_sf"/>
</dbReference>
<dbReference type="InterPro" id="IPR001584">
    <property type="entry name" value="Integrase_cat-core"/>
</dbReference>
<dbReference type="InterPro" id="IPR036397">
    <property type="entry name" value="RNaseH_sf"/>
</dbReference>
<dbReference type="PROSITE" id="PS50994">
    <property type="entry name" value="INTEGRASE"/>
    <property type="match status" value="1"/>
</dbReference>
<dbReference type="Proteomes" id="UP000182692">
    <property type="component" value="Unassembled WGS sequence"/>
</dbReference>
<dbReference type="GO" id="GO:0015074">
    <property type="term" value="P:DNA integration"/>
    <property type="evidence" value="ECO:0007669"/>
    <property type="project" value="InterPro"/>
</dbReference>
<organism evidence="2 3">
    <name type="scientific">Enterovibrio norvegicus DSM 15893</name>
    <dbReference type="NCBI Taxonomy" id="1121869"/>
    <lineage>
        <taxon>Bacteria</taxon>
        <taxon>Pseudomonadati</taxon>
        <taxon>Pseudomonadota</taxon>
        <taxon>Gammaproteobacteria</taxon>
        <taxon>Vibrionales</taxon>
        <taxon>Vibrionaceae</taxon>
        <taxon>Enterovibrio</taxon>
    </lineage>
</organism>
<dbReference type="AlphaFoldDB" id="A0A1I5ME13"/>